<dbReference type="Proteomes" id="UP000887561">
    <property type="component" value="Unplaced"/>
</dbReference>
<feature type="compositionally biased region" description="Polar residues" evidence="2">
    <location>
        <begin position="202"/>
        <end position="211"/>
    </location>
</feature>
<evidence type="ECO:0000256" key="1">
    <source>
        <dbReference type="SAM" id="Coils"/>
    </source>
</evidence>
<name>A0A915LIX7_MELJA</name>
<protein>
    <submittedName>
        <fullName evidence="4">Uncharacterized protein</fullName>
    </submittedName>
</protein>
<dbReference type="WBParaSite" id="scaffold11681_cov155.g15809">
    <property type="protein sequence ID" value="scaffold11681_cov155.g15809"/>
    <property type="gene ID" value="scaffold11681_cov155.g15809"/>
</dbReference>
<feature type="compositionally biased region" description="Basic and acidic residues" evidence="2">
    <location>
        <begin position="212"/>
        <end position="222"/>
    </location>
</feature>
<reference evidence="4" key="1">
    <citation type="submission" date="2022-11" db="UniProtKB">
        <authorList>
            <consortium name="WormBaseParasite"/>
        </authorList>
    </citation>
    <scope>IDENTIFICATION</scope>
</reference>
<feature type="compositionally biased region" description="Acidic residues" evidence="2">
    <location>
        <begin position="182"/>
        <end position="199"/>
    </location>
</feature>
<evidence type="ECO:0000313" key="4">
    <source>
        <dbReference type="WBParaSite" id="scaffold11681_cov155.g15809"/>
    </source>
</evidence>
<feature type="region of interest" description="Disordered" evidence="2">
    <location>
        <begin position="1"/>
        <end position="28"/>
    </location>
</feature>
<proteinExistence type="predicted"/>
<sequence length="299" mass="34250">MPSKIKNISIDQDSPAEDNETTESCTDPSIIENACPQCSAFRANADRAWDILREFQAANEQNKKFKNEIHQLESQLKESRDYVSVLRQQQQDYDKIIKEKDLRITLSDEKIANLEDQYSRVLRAWRQRQNDSDKIIKKPECSQTDPIDSLEIDDDDLSLDHHGASCLQRQNDSDKIIKEPECSQDDPIDSLEIDDDDLSLDQHGSSCLQRQNDSDKIIKEPECSQTDPIDSLEIDDDDLSLELPLSPPKKAVPDPLSIDEIFNSSFFLEHAKNKLLDDLESFNFFLPSPAPKKKDFEGH</sequence>
<feature type="coiled-coil region" evidence="1">
    <location>
        <begin position="55"/>
        <end position="89"/>
    </location>
</feature>
<feature type="compositionally biased region" description="Basic and acidic residues" evidence="2">
    <location>
        <begin position="171"/>
        <end position="181"/>
    </location>
</feature>
<organism evidence="3 4">
    <name type="scientific">Meloidogyne javanica</name>
    <name type="common">Root-knot nematode worm</name>
    <dbReference type="NCBI Taxonomy" id="6303"/>
    <lineage>
        <taxon>Eukaryota</taxon>
        <taxon>Metazoa</taxon>
        <taxon>Ecdysozoa</taxon>
        <taxon>Nematoda</taxon>
        <taxon>Chromadorea</taxon>
        <taxon>Rhabditida</taxon>
        <taxon>Tylenchina</taxon>
        <taxon>Tylenchomorpha</taxon>
        <taxon>Tylenchoidea</taxon>
        <taxon>Meloidogynidae</taxon>
        <taxon>Meloidogyninae</taxon>
        <taxon>Meloidogyne</taxon>
        <taxon>Meloidogyne incognita group</taxon>
    </lineage>
</organism>
<accession>A0A915LIX7</accession>
<keyword evidence="3" id="KW-1185">Reference proteome</keyword>
<keyword evidence="1" id="KW-0175">Coiled coil</keyword>
<evidence type="ECO:0000256" key="2">
    <source>
        <dbReference type="SAM" id="MobiDB-lite"/>
    </source>
</evidence>
<dbReference type="AlphaFoldDB" id="A0A915LIX7"/>
<evidence type="ECO:0000313" key="3">
    <source>
        <dbReference type="Proteomes" id="UP000887561"/>
    </source>
</evidence>
<feature type="region of interest" description="Disordered" evidence="2">
    <location>
        <begin position="170"/>
        <end position="233"/>
    </location>
</feature>